<protein>
    <submittedName>
        <fullName evidence="3">Uncharacterized protein</fullName>
    </submittedName>
</protein>
<dbReference type="Proteomes" id="UP000827092">
    <property type="component" value="Unassembled WGS sequence"/>
</dbReference>
<feature type="region of interest" description="Disordered" evidence="1">
    <location>
        <begin position="273"/>
        <end position="306"/>
    </location>
</feature>
<feature type="region of interest" description="Disordered" evidence="1">
    <location>
        <begin position="194"/>
        <end position="219"/>
    </location>
</feature>
<comment type="caution">
    <text evidence="3">The sequence shown here is derived from an EMBL/GenBank/DDBJ whole genome shotgun (WGS) entry which is preliminary data.</text>
</comment>
<evidence type="ECO:0000256" key="1">
    <source>
        <dbReference type="SAM" id="MobiDB-lite"/>
    </source>
</evidence>
<feature type="region of interest" description="Disordered" evidence="1">
    <location>
        <begin position="1"/>
        <end position="23"/>
    </location>
</feature>
<feature type="region of interest" description="Disordered" evidence="1">
    <location>
        <begin position="38"/>
        <end position="105"/>
    </location>
</feature>
<evidence type="ECO:0000313" key="4">
    <source>
        <dbReference type="Proteomes" id="UP000827092"/>
    </source>
</evidence>
<keyword evidence="2" id="KW-0812">Transmembrane</keyword>
<reference evidence="3 4" key="1">
    <citation type="journal article" date="2022" name="Nat. Ecol. Evol.">
        <title>A masculinizing supergene underlies an exaggerated male reproductive morph in a spider.</title>
        <authorList>
            <person name="Hendrickx F."/>
            <person name="De Corte Z."/>
            <person name="Sonet G."/>
            <person name="Van Belleghem S.M."/>
            <person name="Kostlbacher S."/>
            <person name="Vangestel C."/>
        </authorList>
    </citation>
    <scope>NUCLEOTIDE SEQUENCE [LARGE SCALE GENOMIC DNA]</scope>
    <source>
        <strain evidence="3">W744_W776</strain>
    </source>
</reference>
<feature type="region of interest" description="Disordered" evidence="1">
    <location>
        <begin position="424"/>
        <end position="444"/>
    </location>
</feature>
<dbReference type="EMBL" id="JAFNEN010000044">
    <property type="protein sequence ID" value="KAG8198077.1"/>
    <property type="molecule type" value="Genomic_DNA"/>
</dbReference>
<feature type="transmembrane region" description="Helical" evidence="2">
    <location>
        <begin position="110"/>
        <end position="132"/>
    </location>
</feature>
<feature type="region of interest" description="Disordered" evidence="1">
    <location>
        <begin position="659"/>
        <end position="696"/>
    </location>
</feature>
<feature type="compositionally biased region" description="Polar residues" evidence="1">
    <location>
        <begin position="1"/>
        <end position="20"/>
    </location>
</feature>
<proteinExistence type="predicted"/>
<evidence type="ECO:0000256" key="2">
    <source>
        <dbReference type="SAM" id="Phobius"/>
    </source>
</evidence>
<sequence>MMQISLPSWTSTPTNQTQEYTPLCSKTYLTKPSIEQCDTSDKDWKFSHKTVQKPDMRQSRGTGPPSTQSGSSSSGRGLVRGSHRSRGLDIPGVMVPGDPEKEQSKNRTRVIVILGIALPVLACIIGIIAWSVTTDVLRISPRSHDNAFNRFGHQGKTRIDTLQPRNDAEDVDIFQFHSITSPSPTAPSVKVFTRKPQTRQPNKATAPTTMVNHKTTTDTPNVSDILSRLISDMPVNKNQKNFVVFAPVADALQASDPSKDRKFDGKTVTMEDDLEAQESSYSEEEVRQDGKDQKVPFSRKRKSSVEGLRSDKIGRMLVGQALGVQVKPNAADRSVWEDSAFKNKSSKIHHMVPGGGISSQSIPSKNNVGSIENHRSNIPQHFNSDSLRTHGAKPPDIQTRGNINIGSKSVQQQVPLHFNDIKKNGFKHGPPNVPSSNSQTLPSEDKGGIKRIENGFHISDIGNSFQQQASYQIQHPLGISRTKPFPMSSQGHVSSPNFQQQQLIKNSQRQNINPLHQNLHNAPLPLIQNLTPQQSINQLLQSNINSPNNFHATRDNNPHSSSTNVDSSFQTHILLNSAPSHSTSNQGPSGSATNKSPVYPGSSYPVDNGYQSSNNGPKYYAPPPQTFHTKANYELPSNNHAPSLSTYEIAAQTTLDKLKEEVHHHHHHHHHHEPIPSSSDQIGDINLSDVPKTSDTDRLGTIGLGLGGPRGITVQIGGGGGGGLGGGLLPLGALGIVRNIVGTLLPRPTLGLNSKVFLGVEVGRGGGMGGGLLG</sequence>
<feature type="compositionally biased region" description="Low complexity" evidence="1">
    <location>
        <begin position="59"/>
        <end position="80"/>
    </location>
</feature>
<gene>
    <name evidence="3" type="ORF">JTE90_020907</name>
</gene>
<keyword evidence="2" id="KW-0472">Membrane</keyword>
<dbReference type="AlphaFoldDB" id="A0AAV6VQG6"/>
<name>A0AAV6VQG6_9ARAC</name>
<accession>A0AAV6VQG6</accession>
<feature type="compositionally biased region" description="Basic and acidic residues" evidence="1">
    <location>
        <begin position="284"/>
        <end position="294"/>
    </location>
</feature>
<keyword evidence="4" id="KW-1185">Reference proteome</keyword>
<feature type="compositionally biased region" description="Polar residues" evidence="1">
    <location>
        <begin position="558"/>
        <end position="596"/>
    </location>
</feature>
<feature type="compositionally biased region" description="Polar residues" evidence="1">
    <location>
        <begin position="198"/>
        <end position="219"/>
    </location>
</feature>
<feature type="compositionally biased region" description="Basic and acidic residues" evidence="1">
    <location>
        <begin position="39"/>
        <end position="58"/>
    </location>
</feature>
<keyword evidence="2" id="KW-1133">Transmembrane helix</keyword>
<evidence type="ECO:0000313" key="3">
    <source>
        <dbReference type="EMBL" id="KAG8198077.1"/>
    </source>
</evidence>
<feature type="region of interest" description="Disordered" evidence="1">
    <location>
        <begin position="544"/>
        <end position="643"/>
    </location>
</feature>
<organism evidence="3 4">
    <name type="scientific">Oedothorax gibbosus</name>
    <dbReference type="NCBI Taxonomy" id="931172"/>
    <lineage>
        <taxon>Eukaryota</taxon>
        <taxon>Metazoa</taxon>
        <taxon>Ecdysozoa</taxon>
        <taxon>Arthropoda</taxon>
        <taxon>Chelicerata</taxon>
        <taxon>Arachnida</taxon>
        <taxon>Araneae</taxon>
        <taxon>Araneomorphae</taxon>
        <taxon>Entelegynae</taxon>
        <taxon>Araneoidea</taxon>
        <taxon>Linyphiidae</taxon>
        <taxon>Erigoninae</taxon>
        <taxon>Oedothorax</taxon>
    </lineage>
</organism>